<evidence type="ECO:0000256" key="6">
    <source>
        <dbReference type="ARBA" id="ARBA00022622"/>
    </source>
</evidence>
<dbReference type="EC" id="4.2.1.1" evidence="17"/>
<keyword evidence="14" id="KW-0449">Lipoprotein</keyword>
<evidence type="ECO:0000256" key="3">
    <source>
        <dbReference type="ARBA" id="ARBA00010718"/>
    </source>
</evidence>
<organism evidence="20 21">
    <name type="scientific">Cyprinodon variegatus</name>
    <name type="common">Sheepshead minnow</name>
    <dbReference type="NCBI Taxonomy" id="28743"/>
    <lineage>
        <taxon>Eukaryota</taxon>
        <taxon>Metazoa</taxon>
        <taxon>Chordata</taxon>
        <taxon>Craniata</taxon>
        <taxon>Vertebrata</taxon>
        <taxon>Euteleostomi</taxon>
        <taxon>Actinopterygii</taxon>
        <taxon>Neopterygii</taxon>
        <taxon>Teleostei</taxon>
        <taxon>Neoteleostei</taxon>
        <taxon>Acanthomorphata</taxon>
        <taxon>Ovalentaria</taxon>
        <taxon>Atherinomorphae</taxon>
        <taxon>Cyprinodontiformes</taxon>
        <taxon>Cyprinodontidae</taxon>
        <taxon>Cyprinodon</taxon>
    </lineage>
</organism>
<keyword evidence="12" id="KW-0325">Glycoprotein</keyword>
<evidence type="ECO:0000256" key="16">
    <source>
        <dbReference type="ARBA" id="ARBA00049061"/>
    </source>
</evidence>
<evidence type="ECO:0000256" key="7">
    <source>
        <dbReference type="ARBA" id="ARBA00022723"/>
    </source>
</evidence>
<dbReference type="PANTHER" id="PTHR18952">
    <property type="entry name" value="CARBONIC ANHYDRASE"/>
    <property type="match status" value="1"/>
</dbReference>
<dbReference type="Pfam" id="PF00194">
    <property type="entry name" value="Carb_anhydrase"/>
    <property type="match status" value="1"/>
</dbReference>
<comment type="function">
    <text evidence="17">Reversible hydration of carbon dioxide.</text>
</comment>
<dbReference type="Gene3D" id="3.10.200.10">
    <property type="entry name" value="Alpha carbonic anhydrase"/>
    <property type="match status" value="1"/>
</dbReference>
<dbReference type="InterPro" id="IPR001148">
    <property type="entry name" value="CA_dom"/>
</dbReference>
<dbReference type="InterPro" id="IPR018338">
    <property type="entry name" value="Carbonic_anhydrase_a-class_CS"/>
</dbReference>
<evidence type="ECO:0000256" key="8">
    <source>
        <dbReference type="ARBA" id="ARBA00022729"/>
    </source>
</evidence>
<keyword evidence="5" id="KW-1003">Cell membrane</keyword>
<dbReference type="FunFam" id="3.10.200.10:FF:000003">
    <property type="entry name" value="Carbonic anhydrase 12"/>
    <property type="match status" value="1"/>
</dbReference>
<evidence type="ECO:0000256" key="14">
    <source>
        <dbReference type="ARBA" id="ARBA00023288"/>
    </source>
</evidence>
<dbReference type="STRING" id="28743.ENSCVAP00000029856"/>
<evidence type="ECO:0000256" key="18">
    <source>
        <dbReference type="SAM" id="SignalP"/>
    </source>
</evidence>
<dbReference type="CDD" id="cd03117">
    <property type="entry name" value="alpha_CA_IV_XV_like"/>
    <property type="match status" value="1"/>
</dbReference>
<comment type="subunit">
    <text evidence="4">Interacts with SLC4A4.</text>
</comment>
<dbReference type="PANTHER" id="PTHR18952:SF95">
    <property type="entry name" value="CARBONIC ANHYDRASE 4"/>
    <property type="match status" value="1"/>
</dbReference>
<keyword evidence="8 18" id="KW-0732">Signal</keyword>
<dbReference type="AlphaFoldDB" id="A0A3Q2EC33"/>
<dbReference type="InterPro" id="IPR041874">
    <property type="entry name" value="CA4/CA15"/>
</dbReference>
<dbReference type="GO" id="GO:0004089">
    <property type="term" value="F:carbonate dehydratase activity"/>
    <property type="evidence" value="ECO:0007669"/>
    <property type="project" value="UniProtKB-UniRule"/>
</dbReference>
<feature type="signal peptide" evidence="18">
    <location>
        <begin position="1"/>
        <end position="15"/>
    </location>
</feature>
<evidence type="ECO:0000313" key="21">
    <source>
        <dbReference type="Proteomes" id="UP000265020"/>
    </source>
</evidence>
<keyword evidence="13 17" id="KW-0456">Lyase</keyword>
<feature type="domain" description="Alpha-carbonic anhydrase" evidence="19">
    <location>
        <begin position="1"/>
        <end position="262"/>
    </location>
</feature>
<reference evidence="20" key="2">
    <citation type="submission" date="2025-09" db="UniProtKB">
        <authorList>
            <consortium name="Ensembl"/>
        </authorList>
    </citation>
    <scope>IDENTIFICATION</scope>
</reference>
<name>A0A3Q2EC33_CYPVA</name>
<dbReference type="PROSITE" id="PS00162">
    <property type="entry name" value="ALPHA_CA_1"/>
    <property type="match status" value="1"/>
</dbReference>
<dbReference type="GO" id="GO:0098552">
    <property type="term" value="C:side of membrane"/>
    <property type="evidence" value="ECO:0007669"/>
    <property type="project" value="UniProtKB-KW"/>
</dbReference>
<evidence type="ECO:0000256" key="11">
    <source>
        <dbReference type="ARBA" id="ARBA00023157"/>
    </source>
</evidence>
<dbReference type="InterPro" id="IPR023561">
    <property type="entry name" value="Carbonic_anhydrase_a-class"/>
</dbReference>
<dbReference type="GO" id="GO:0008270">
    <property type="term" value="F:zinc ion binding"/>
    <property type="evidence" value="ECO:0007669"/>
    <property type="project" value="UniProtKB-UniRule"/>
</dbReference>
<evidence type="ECO:0000256" key="17">
    <source>
        <dbReference type="RuleBase" id="RU367011"/>
    </source>
</evidence>
<dbReference type="Ensembl" id="ENSCVAT00000023162.1">
    <property type="protein sequence ID" value="ENSCVAP00000029856.1"/>
    <property type="gene ID" value="ENSCVAG00000018065.1"/>
</dbReference>
<comment type="cofactor">
    <cofactor evidence="1 17">
        <name>Zn(2+)</name>
        <dbReference type="ChEBI" id="CHEBI:29105"/>
    </cofactor>
</comment>
<keyword evidence="10" id="KW-0472">Membrane</keyword>
<evidence type="ECO:0000256" key="10">
    <source>
        <dbReference type="ARBA" id="ARBA00023136"/>
    </source>
</evidence>
<protein>
    <recommendedName>
        <fullName evidence="17">Carbonic anhydrase</fullName>
        <ecNumber evidence="17">4.2.1.1</ecNumber>
    </recommendedName>
</protein>
<proteinExistence type="inferred from homology"/>
<comment type="subcellular location">
    <subcellularLocation>
        <location evidence="2">Cell membrane</location>
        <topology evidence="2">Lipid-anchor</topology>
        <topology evidence="2">GPI-anchor</topology>
    </subcellularLocation>
</comment>
<evidence type="ECO:0000256" key="5">
    <source>
        <dbReference type="ARBA" id="ARBA00022475"/>
    </source>
</evidence>
<evidence type="ECO:0000256" key="15">
    <source>
        <dbReference type="ARBA" id="ARBA00045603"/>
    </source>
</evidence>
<reference evidence="20" key="1">
    <citation type="submission" date="2025-08" db="UniProtKB">
        <authorList>
            <consortium name="Ensembl"/>
        </authorList>
    </citation>
    <scope>IDENTIFICATION</scope>
</reference>
<comment type="similarity">
    <text evidence="3 17">Belongs to the alpha-carbonic anhydrase family.</text>
</comment>
<dbReference type="PROSITE" id="PS51144">
    <property type="entry name" value="ALPHA_CA_2"/>
    <property type="match status" value="1"/>
</dbReference>
<keyword evidence="11" id="KW-1015">Disulfide bond</keyword>
<dbReference type="InterPro" id="IPR036398">
    <property type="entry name" value="CA_dom_sf"/>
</dbReference>
<sequence length="284" mass="32151">TMVMLSTCMLPLVLSTCPNVWQEIFQNCNGRSQSPINIVTRKVHRDERLTPFHFEGYQATFHGRLINNGHTVQLELPSGIRISGGHLTEKYKAVQFHLHWGKEGKPGSEHLIDGEQFPMEMHIVHIKEKYDSLSQAAKDRTGVAVLGFMFQESESNNEKYSPLVDALKRITEPSSNTTLTGVSLEMFIPPQKSLTKYFRYDGSLTTPDCAEAVVWTLFESTIPMSRNQLSAFYQLRFPDGKHMVQIYRPVQPLNGRVVYYSNGYISVASWVLLTSSVLFSSAVL</sequence>
<dbReference type="SUPFAM" id="SSF51069">
    <property type="entry name" value="Carbonic anhydrase"/>
    <property type="match status" value="1"/>
</dbReference>
<evidence type="ECO:0000259" key="19">
    <source>
        <dbReference type="PROSITE" id="PS51144"/>
    </source>
</evidence>
<evidence type="ECO:0000256" key="13">
    <source>
        <dbReference type="ARBA" id="ARBA00023239"/>
    </source>
</evidence>
<evidence type="ECO:0000256" key="1">
    <source>
        <dbReference type="ARBA" id="ARBA00001947"/>
    </source>
</evidence>
<dbReference type="Proteomes" id="UP000265020">
    <property type="component" value="Unassembled WGS sequence"/>
</dbReference>
<accession>A0A3Q2EC33</accession>
<keyword evidence="7 17" id="KW-0479">Metal-binding</keyword>
<dbReference type="GeneTree" id="ENSGT00940000155690"/>
<evidence type="ECO:0000256" key="4">
    <source>
        <dbReference type="ARBA" id="ARBA00011736"/>
    </source>
</evidence>
<comment type="function">
    <text evidence="15">Catalyzes the reversible hydration of carbon dioxide into bicarbonate and protons and thus is essential to maintaining intracellular and extracellular pH. May stimulate the sodium/bicarbonate transporter activity of SLC4A4 that acts in pH homeostasis. It is essential for acid overload removal from the retina and retina epithelium, and acid release in the choriocapillaris in the choroid.</text>
</comment>
<evidence type="ECO:0000256" key="2">
    <source>
        <dbReference type="ARBA" id="ARBA00004609"/>
    </source>
</evidence>
<dbReference type="SMART" id="SM01057">
    <property type="entry name" value="Carb_anhydrase"/>
    <property type="match status" value="1"/>
</dbReference>
<feature type="chain" id="PRO_5018635230" description="Carbonic anhydrase" evidence="18">
    <location>
        <begin position="16"/>
        <end position="284"/>
    </location>
</feature>
<evidence type="ECO:0000256" key="9">
    <source>
        <dbReference type="ARBA" id="ARBA00022833"/>
    </source>
</evidence>
<comment type="catalytic activity">
    <reaction evidence="16">
        <text>hydrogencarbonate + H(+) = CO2 + H2O</text>
        <dbReference type="Rhea" id="RHEA:10748"/>
        <dbReference type="ChEBI" id="CHEBI:15377"/>
        <dbReference type="ChEBI" id="CHEBI:15378"/>
        <dbReference type="ChEBI" id="CHEBI:16526"/>
        <dbReference type="ChEBI" id="CHEBI:17544"/>
        <dbReference type="EC" id="4.2.1.1"/>
    </reaction>
    <physiologicalReaction direction="left-to-right" evidence="16">
        <dbReference type="Rhea" id="RHEA:10749"/>
    </physiologicalReaction>
    <physiologicalReaction direction="right-to-left" evidence="16">
        <dbReference type="Rhea" id="RHEA:10750"/>
    </physiologicalReaction>
</comment>
<keyword evidence="9 17" id="KW-0862">Zinc</keyword>
<evidence type="ECO:0000313" key="20">
    <source>
        <dbReference type="Ensembl" id="ENSCVAP00000029856.1"/>
    </source>
</evidence>
<dbReference type="GO" id="GO:0005886">
    <property type="term" value="C:plasma membrane"/>
    <property type="evidence" value="ECO:0007669"/>
    <property type="project" value="UniProtKB-SubCell"/>
</dbReference>
<keyword evidence="6" id="KW-0336">GPI-anchor</keyword>
<evidence type="ECO:0000256" key="12">
    <source>
        <dbReference type="ARBA" id="ARBA00023180"/>
    </source>
</evidence>
<keyword evidence="21" id="KW-1185">Reference proteome</keyword>